<accession>A0A6N7XT44</accession>
<feature type="domain" description="DUF2344" evidence="1">
    <location>
        <begin position="9"/>
        <end position="189"/>
    </location>
</feature>
<proteinExistence type="predicted"/>
<protein>
    <submittedName>
        <fullName evidence="2">DUF2344 domain-containing protein</fullName>
    </submittedName>
</protein>
<reference evidence="2 3" key="1">
    <citation type="submission" date="2019-08" db="EMBL/GenBank/DDBJ databases">
        <title>In-depth cultivation of the pig gut microbiome towards novel bacterial diversity and tailored functional studies.</title>
        <authorList>
            <person name="Wylensek D."/>
            <person name="Hitch T.C.A."/>
            <person name="Clavel T."/>
        </authorList>
    </citation>
    <scope>NUCLEOTIDE SEQUENCE [LARGE SCALE GENOMIC DNA]</scope>
    <source>
        <strain evidence="2 3">CA-Schmier-601-WT-1</strain>
    </source>
</reference>
<organism evidence="2 3">
    <name type="scientific">Olsenella porci</name>
    <dbReference type="NCBI Taxonomy" id="2652279"/>
    <lineage>
        <taxon>Bacteria</taxon>
        <taxon>Bacillati</taxon>
        <taxon>Actinomycetota</taxon>
        <taxon>Coriobacteriia</taxon>
        <taxon>Coriobacteriales</taxon>
        <taxon>Atopobiaceae</taxon>
        <taxon>Olsenella</taxon>
    </lineage>
</organism>
<dbReference type="AlphaFoldDB" id="A0A6N7XT44"/>
<dbReference type="NCBIfam" id="TIGR03936">
    <property type="entry name" value="sam_1_link_chp"/>
    <property type="match status" value="1"/>
</dbReference>
<dbReference type="InterPro" id="IPR018768">
    <property type="entry name" value="DUF2344"/>
</dbReference>
<comment type="caution">
    <text evidence="2">The sequence shown here is derived from an EMBL/GenBank/DDBJ whole genome shotgun (WGS) entry which is preliminary data.</text>
</comment>
<dbReference type="RefSeq" id="WP_154435843.1">
    <property type="nucleotide sequence ID" value="NZ_VUNC01000007.1"/>
</dbReference>
<dbReference type="Proteomes" id="UP000469325">
    <property type="component" value="Unassembled WGS sequence"/>
</dbReference>
<sequence length="232" mass="25503">MPGREQLHRLRVEYGKDGRLAYLGHLEVINTMGRCIRRSGLPFSVGNGFARRIRLQFSQALPVGASSRCEYYDLLLTERVGEKDALCRLGDATPGGLAPLRCGYVPRELPALEAWLTRSAWEVSFSQGVDRAALDDALRQLLNRGSLEYLRGEKRKVVDLTQTLVGWGWGEPGVLTLQTRATNQASLRPAVLLSAAQGVLGREVPSYSVCRVGLWHEGVDGSLVEGLGTRSE</sequence>
<evidence type="ECO:0000313" key="2">
    <source>
        <dbReference type="EMBL" id="MST73206.1"/>
    </source>
</evidence>
<evidence type="ECO:0000313" key="3">
    <source>
        <dbReference type="Proteomes" id="UP000469325"/>
    </source>
</evidence>
<name>A0A6N7XT44_9ACTN</name>
<dbReference type="Pfam" id="PF10105">
    <property type="entry name" value="DUF2344"/>
    <property type="match status" value="1"/>
</dbReference>
<dbReference type="EMBL" id="VUNC01000007">
    <property type="protein sequence ID" value="MST73206.1"/>
    <property type="molecule type" value="Genomic_DNA"/>
</dbReference>
<gene>
    <name evidence="2" type="ORF">FYJ68_08830</name>
</gene>
<keyword evidence="3" id="KW-1185">Reference proteome</keyword>
<evidence type="ECO:0000259" key="1">
    <source>
        <dbReference type="Pfam" id="PF10105"/>
    </source>
</evidence>